<evidence type="ECO:0000313" key="2">
    <source>
        <dbReference type="EMBL" id="EKM55269.1"/>
    </source>
</evidence>
<protein>
    <submittedName>
        <fullName evidence="2">Uncharacterized protein</fullName>
    </submittedName>
</protein>
<dbReference type="KEGG" id="pco:PHACADRAFT_255765"/>
<dbReference type="RefSeq" id="XP_007395600.1">
    <property type="nucleotide sequence ID" value="XM_007395538.1"/>
</dbReference>
<proteinExistence type="predicted"/>
<accession>K5W8H4</accession>
<evidence type="ECO:0000313" key="3">
    <source>
        <dbReference type="Proteomes" id="UP000008370"/>
    </source>
</evidence>
<dbReference type="HOGENOM" id="CLU_1555802_0_0_1"/>
<reference evidence="2 3" key="1">
    <citation type="journal article" date="2012" name="BMC Genomics">
        <title>Comparative genomics of the white-rot fungi, Phanerochaete carnosa and P. chrysosporium, to elucidate the genetic basis of the distinct wood types they colonize.</title>
        <authorList>
            <person name="Suzuki H."/>
            <person name="MacDonald J."/>
            <person name="Syed K."/>
            <person name="Salamov A."/>
            <person name="Hori C."/>
            <person name="Aerts A."/>
            <person name="Henrissat B."/>
            <person name="Wiebenga A."/>
            <person name="vanKuyk P.A."/>
            <person name="Barry K."/>
            <person name="Lindquist E."/>
            <person name="LaButti K."/>
            <person name="Lapidus A."/>
            <person name="Lucas S."/>
            <person name="Coutinho P."/>
            <person name="Gong Y."/>
            <person name="Samejima M."/>
            <person name="Mahadevan R."/>
            <person name="Abou-Zaid M."/>
            <person name="de Vries R.P."/>
            <person name="Igarashi K."/>
            <person name="Yadav J.S."/>
            <person name="Grigoriev I.V."/>
            <person name="Master E.R."/>
        </authorList>
    </citation>
    <scope>NUCLEOTIDE SEQUENCE [LARGE SCALE GENOMIC DNA]</scope>
    <source>
        <strain evidence="2 3">HHB-10118-sp</strain>
    </source>
</reference>
<keyword evidence="3" id="KW-1185">Reference proteome</keyword>
<dbReference type="STRING" id="650164.K5W8H4"/>
<feature type="region of interest" description="Disordered" evidence="1">
    <location>
        <begin position="1"/>
        <end position="40"/>
    </location>
</feature>
<dbReference type="Proteomes" id="UP000008370">
    <property type="component" value="Unassembled WGS sequence"/>
</dbReference>
<dbReference type="GeneID" id="18916390"/>
<dbReference type="AlphaFoldDB" id="K5W8H4"/>
<evidence type="ECO:0000256" key="1">
    <source>
        <dbReference type="SAM" id="MobiDB-lite"/>
    </source>
</evidence>
<organism evidence="2 3">
    <name type="scientific">Phanerochaete carnosa (strain HHB-10118-sp)</name>
    <name type="common">White-rot fungus</name>
    <name type="synonym">Peniophora carnosa</name>
    <dbReference type="NCBI Taxonomy" id="650164"/>
    <lineage>
        <taxon>Eukaryota</taxon>
        <taxon>Fungi</taxon>
        <taxon>Dikarya</taxon>
        <taxon>Basidiomycota</taxon>
        <taxon>Agaricomycotina</taxon>
        <taxon>Agaricomycetes</taxon>
        <taxon>Polyporales</taxon>
        <taxon>Phanerochaetaceae</taxon>
        <taxon>Phanerochaete</taxon>
    </lineage>
</organism>
<dbReference type="InParanoid" id="K5W8H4"/>
<name>K5W8H4_PHACS</name>
<gene>
    <name evidence="2" type="ORF">PHACADRAFT_255765</name>
</gene>
<sequence length="172" mass="19106">MKRARRRIDSEEPPKKKQKTYSRAGSNGKDAGQRTTDNPFREALRRSVTDVCDQGIKEGFIKLIVALKPVEHSGTLRVVGDVIENGDLVRFEVAFLKTCIRLLAEASVGFDMNDEVLISLKDVHLEPKEVARGGKSVKFLPMTLTFSKGVCLKFVYKKGSSLPGKLLDLWAG</sequence>
<dbReference type="EMBL" id="JH930472">
    <property type="protein sequence ID" value="EKM55269.1"/>
    <property type="molecule type" value="Genomic_DNA"/>
</dbReference>